<evidence type="ECO:0000256" key="7">
    <source>
        <dbReference type="RuleBase" id="RU363032"/>
    </source>
</evidence>
<keyword evidence="3" id="KW-1003">Cell membrane</keyword>
<evidence type="ECO:0000256" key="5">
    <source>
        <dbReference type="ARBA" id="ARBA00022989"/>
    </source>
</evidence>
<dbReference type="PANTHER" id="PTHR43744">
    <property type="entry name" value="ABC TRANSPORTER PERMEASE PROTEIN MG189-RELATED-RELATED"/>
    <property type="match status" value="1"/>
</dbReference>
<organism evidence="10 11">
    <name type="scientific">Actinoallomurus iriomotensis</name>
    <dbReference type="NCBI Taxonomy" id="478107"/>
    <lineage>
        <taxon>Bacteria</taxon>
        <taxon>Bacillati</taxon>
        <taxon>Actinomycetota</taxon>
        <taxon>Actinomycetes</taxon>
        <taxon>Streptosporangiales</taxon>
        <taxon>Thermomonosporaceae</taxon>
        <taxon>Actinoallomurus</taxon>
    </lineage>
</organism>
<feature type="transmembrane region" description="Helical" evidence="7">
    <location>
        <begin position="101"/>
        <end position="122"/>
    </location>
</feature>
<dbReference type="Pfam" id="PF00528">
    <property type="entry name" value="BPD_transp_1"/>
    <property type="match status" value="1"/>
</dbReference>
<keyword evidence="2 7" id="KW-0813">Transport</keyword>
<keyword evidence="11" id="KW-1185">Reference proteome</keyword>
<evidence type="ECO:0000256" key="3">
    <source>
        <dbReference type="ARBA" id="ARBA00022475"/>
    </source>
</evidence>
<dbReference type="EMBL" id="BSTJ01000008">
    <property type="protein sequence ID" value="GLY77738.1"/>
    <property type="molecule type" value="Genomic_DNA"/>
</dbReference>
<evidence type="ECO:0000256" key="6">
    <source>
        <dbReference type="ARBA" id="ARBA00023136"/>
    </source>
</evidence>
<evidence type="ECO:0000313" key="9">
    <source>
        <dbReference type="EMBL" id="GLY77738.1"/>
    </source>
</evidence>
<dbReference type="Proteomes" id="UP001165135">
    <property type="component" value="Unassembled WGS sequence"/>
</dbReference>
<keyword evidence="5 7" id="KW-1133">Transmembrane helix</keyword>
<dbReference type="Gene3D" id="1.10.3720.10">
    <property type="entry name" value="MetI-like"/>
    <property type="match status" value="1"/>
</dbReference>
<keyword evidence="6 7" id="KW-0472">Membrane</keyword>
<protein>
    <submittedName>
        <fullName evidence="10">Sugar ABC transporter permease</fullName>
    </submittedName>
</protein>
<evidence type="ECO:0000313" key="10">
    <source>
        <dbReference type="EMBL" id="GLY89929.1"/>
    </source>
</evidence>
<dbReference type="InterPro" id="IPR035906">
    <property type="entry name" value="MetI-like_sf"/>
</dbReference>
<dbReference type="RefSeq" id="WP_285580495.1">
    <property type="nucleotide sequence ID" value="NZ_BSTJ01000008.1"/>
</dbReference>
<accession>A0A9W6S9P6</accession>
<reference evidence="10" key="2">
    <citation type="submission" date="2023-03" db="EMBL/GenBank/DDBJ databases">
        <title>Actinoallomurus iriomotensis NBRC 103684.</title>
        <authorList>
            <person name="Ichikawa N."/>
            <person name="Sato H."/>
            <person name="Tonouchi N."/>
        </authorList>
    </citation>
    <scope>NUCLEOTIDE SEQUENCE</scope>
    <source>
        <strain evidence="10">NBRC 103684</strain>
    </source>
</reference>
<dbReference type="SUPFAM" id="SSF161098">
    <property type="entry name" value="MetI-like"/>
    <property type="match status" value="1"/>
</dbReference>
<sequence length="269" mass="29907">MVRRVGLYAGLLVAVAVIVLPVVWMVFASVKPEADITGNPAQLLPEHVTTQNYREVTRQIPFARQFLNSIIFAGGVTVFSLAFNSMCAFALARLDFPGRRALFIAIILFLMIPYQVTLIPIYQLVAKLGLMNTFPGMIIPRATNAFGIFFLRQFFLGIPRSLDEAARIDGAGDWRIYARIILPLSKPALLTIALFDFMFNWNDLLWPLIFTTSTRMETLPAGLALFMGQHVSQYGVVMAGATLTTLPIVIAFLFVQRKFIQGIATTGLK</sequence>
<feature type="transmembrane region" description="Helical" evidence="7">
    <location>
        <begin position="7"/>
        <end position="27"/>
    </location>
</feature>
<feature type="transmembrane region" description="Helical" evidence="7">
    <location>
        <begin position="70"/>
        <end position="94"/>
    </location>
</feature>
<name>A0A9W6S9P6_9ACTN</name>
<dbReference type="GO" id="GO:0055085">
    <property type="term" value="P:transmembrane transport"/>
    <property type="evidence" value="ECO:0007669"/>
    <property type="project" value="InterPro"/>
</dbReference>
<evidence type="ECO:0000259" key="8">
    <source>
        <dbReference type="PROSITE" id="PS50928"/>
    </source>
</evidence>
<reference evidence="9" key="1">
    <citation type="submission" date="2023-03" db="EMBL/GenBank/DDBJ databases">
        <title>Actinoallomurus iriomotensis NBRC 103681.</title>
        <authorList>
            <person name="Ichikawa N."/>
            <person name="Sato H."/>
            <person name="Tonouchi N."/>
        </authorList>
    </citation>
    <scope>NUCLEOTIDE SEQUENCE</scope>
    <source>
        <strain evidence="9">NBRC 103681</strain>
    </source>
</reference>
<proteinExistence type="inferred from homology"/>
<dbReference type="GO" id="GO:0005886">
    <property type="term" value="C:plasma membrane"/>
    <property type="evidence" value="ECO:0007669"/>
    <property type="project" value="UniProtKB-SubCell"/>
</dbReference>
<dbReference type="CDD" id="cd06261">
    <property type="entry name" value="TM_PBP2"/>
    <property type="match status" value="1"/>
</dbReference>
<feature type="transmembrane region" description="Helical" evidence="7">
    <location>
        <begin position="234"/>
        <end position="255"/>
    </location>
</feature>
<comment type="similarity">
    <text evidence="7">Belongs to the binding-protein-dependent transport system permease family.</text>
</comment>
<comment type="caution">
    <text evidence="10">The sequence shown here is derived from an EMBL/GenBank/DDBJ whole genome shotgun (WGS) entry which is preliminary data.</text>
</comment>
<keyword evidence="4 7" id="KW-0812">Transmembrane</keyword>
<feature type="domain" description="ABC transmembrane type-1" evidence="8">
    <location>
        <begin position="66"/>
        <end position="255"/>
    </location>
</feature>
<dbReference type="EMBL" id="BSTK01000014">
    <property type="protein sequence ID" value="GLY89929.1"/>
    <property type="molecule type" value="Genomic_DNA"/>
</dbReference>
<evidence type="ECO:0000256" key="1">
    <source>
        <dbReference type="ARBA" id="ARBA00004651"/>
    </source>
</evidence>
<feature type="transmembrane region" description="Helical" evidence="7">
    <location>
        <begin position="176"/>
        <end position="199"/>
    </location>
</feature>
<comment type="subcellular location">
    <subcellularLocation>
        <location evidence="1 7">Cell membrane</location>
        <topology evidence="1 7">Multi-pass membrane protein</topology>
    </subcellularLocation>
</comment>
<dbReference type="PANTHER" id="PTHR43744:SF12">
    <property type="entry name" value="ABC TRANSPORTER PERMEASE PROTEIN MG189-RELATED"/>
    <property type="match status" value="1"/>
</dbReference>
<feature type="transmembrane region" description="Helical" evidence="7">
    <location>
        <begin position="134"/>
        <end position="155"/>
    </location>
</feature>
<evidence type="ECO:0000313" key="11">
    <source>
        <dbReference type="Proteomes" id="UP001165074"/>
    </source>
</evidence>
<evidence type="ECO:0000256" key="4">
    <source>
        <dbReference type="ARBA" id="ARBA00022692"/>
    </source>
</evidence>
<dbReference type="AlphaFoldDB" id="A0A9W6S9P6"/>
<gene>
    <name evidence="9" type="ORF">Airi01_060050</name>
    <name evidence="10" type="ORF">Airi02_078580</name>
</gene>
<evidence type="ECO:0000256" key="2">
    <source>
        <dbReference type="ARBA" id="ARBA00022448"/>
    </source>
</evidence>
<dbReference type="InterPro" id="IPR000515">
    <property type="entry name" value="MetI-like"/>
</dbReference>
<dbReference type="PROSITE" id="PS50928">
    <property type="entry name" value="ABC_TM1"/>
    <property type="match status" value="1"/>
</dbReference>
<dbReference type="Proteomes" id="UP001165074">
    <property type="component" value="Unassembled WGS sequence"/>
</dbReference>